<dbReference type="GO" id="GO:0005886">
    <property type="term" value="C:plasma membrane"/>
    <property type="evidence" value="ECO:0007669"/>
    <property type="project" value="UniProtKB-SubCell"/>
</dbReference>
<evidence type="ECO:0000256" key="1">
    <source>
        <dbReference type="ARBA" id="ARBA00004651"/>
    </source>
</evidence>
<dbReference type="PANTHER" id="PTHR30221:SF1">
    <property type="entry name" value="SMALL-CONDUCTANCE MECHANOSENSITIVE CHANNEL"/>
    <property type="match status" value="1"/>
</dbReference>
<keyword evidence="11" id="KW-1185">Reference proteome</keyword>
<reference evidence="10" key="1">
    <citation type="journal article" date="2014" name="Int. J. Syst. Evol. Microbiol.">
        <title>Complete genome sequence of Corynebacterium casei LMG S-19264T (=DSM 44701T), isolated from a smear-ripened cheese.</title>
        <authorList>
            <consortium name="US DOE Joint Genome Institute (JGI-PGF)"/>
            <person name="Walter F."/>
            <person name="Albersmeier A."/>
            <person name="Kalinowski J."/>
            <person name="Ruckert C."/>
        </authorList>
    </citation>
    <scope>NUCLEOTIDE SEQUENCE</scope>
    <source>
        <strain evidence="10">CGMCC 1.15966</strain>
    </source>
</reference>
<sequence length="286" mass="31663">MSFANIESSLEKLFDLVLLKIPSIAVGFFILFIGRYLIKFVLNFIDKRFVKKDVDISIRSFIKSLMKFAMYALLILTVANTMGIETTSFIAALSAFGLAVGMALQGSLSNFAGGVLILVFRPFDVGDYISSANGSSGSVERIDLLYTTIIDDDGIRVFSPNGTLANSVIKNYTKITARRMQFTFVLSYDTNIKTAREAILSVLNADERILDAPKKEVIVGDLKETGISLVVRAWANREVFWATKNQMAEEIKAVLDGKNVVFPSNIVKIIDETPSDETENKLFPNP</sequence>
<dbReference type="Proteomes" id="UP000614460">
    <property type="component" value="Unassembled WGS sequence"/>
</dbReference>
<evidence type="ECO:0000256" key="3">
    <source>
        <dbReference type="ARBA" id="ARBA00022475"/>
    </source>
</evidence>
<evidence type="ECO:0000256" key="5">
    <source>
        <dbReference type="ARBA" id="ARBA00022989"/>
    </source>
</evidence>
<evidence type="ECO:0000256" key="7">
    <source>
        <dbReference type="SAM" id="Phobius"/>
    </source>
</evidence>
<dbReference type="Gene3D" id="3.30.70.100">
    <property type="match status" value="1"/>
</dbReference>
<dbReference type="SUPFAM" id="SSF50182">
    <property type="entry name" value="Sm-like ribonucleoproteins"/>
    <property type="match status" value="1"/>
</dbReference>
<dbReference type="SUPFAM" id="SSF82861">
    <property type="entry name" value="Mechanosensitive channel protein MscS (YggB), transmembrane region"/>
    <property type="match status" value="1"/>
</dbReference>
<evidence type="ECO:0000259" key="8">
    <source>
        <dbReference type="Pfam" id="PF00924"/>
    </source>
</evidence>
<keyword evidence="6 7" id="KW-0472">Membrane</keyword>
<keyword evidence="3" id="KW-1003">Cell membrane</keyword>
<dbReference type="EMBL" id="BMKM01000008">
    <property type="protein sequence ID" value="GGE28001.1"/>
    <property type="molecule type" value="Genomic_DNA"/>
</dbReference>
<proteinExistence type="inferred from homology"/>
<dbReference type="SUPFAM" id="SSF82689">
    <property type="entry name" value="Mechanosensitive channel protein MscS (YggB), C-terminal domain"/>
    <property type="match status" value="1"/>
</dbReference>
<evidence type="ECO:0000256" key="6">
    <source>
        <dbReference type="ARBA" id="ARBA00023136"/>
    </source>
</evidence>
<dbReference type="Gene3D" id="2.30.30.60">
    <property type="match status" value="1"/>
</dbReference>
<dbReference type="InterPro" id="IPR011066">
    <property type="entry name" value="MscS_channel_C_sf"/>
</dbReference>
<evidence type="ECO:0000313" key="10">
    <source>
        <dbReference type="EMBL" id="GGE28001.1"/>
    </source>
</evidence>
<evidence type="ECO:0000313" key="11">
    <source>
        <dbReference type="Proteomes" id="UP000614460"/>
    </source>
</evidence>
<keyword evidence="4 7" id="KW-0812">Transmembrane</keyword>
<name>A0A8H9KYK5_9SPHI</name>
<feature type="transmembrane region" description="Helical" evidence="7">
    <location>
        <begin position="24"/>
        <end position="45"/>
    </location>
</feature>
<feature type="domain" description="Mechanosensitive ion channel MscS C-terminal" evidence="9">
    <location>
        <begin position="182"/>
        <end position="260"/>
    </location>
</feature>
<dbReference type="InterPro" id="IPR045275">
    <property type="entry name" value="MscS_archaea/bacteria_type"/>
</dbReference>
<comment type="similarity">
    <text evidence="2">Belongs to the MscS (TC 1.A.23) family.</text>
</comment>
<dbReference type="RefSeq" id="WP_182498293.1">
    <property type="nucleotide sequence ID" value="NZ_BMKM01000008.1"/>
</dbReference>
<feature type="transmembrane region" description="Helical" evidence="7">
    <location>
        <begin position="90"/>
        <end position="120"/>
    </location>
</feature>
<organism evidence="10 11">
    <name type="scientific">Sphingobacterium cellulitidis</name>
    <dbReference type="NCBI Taxonomy" id="1768011"/>
    <lineage>
        <taxon>Bacteria</taxon>
        <taxon>Pseudomonadati</taxon>
        <taxon>Bacteroidota</taxon>
        <taxon>Sphingobacteriia</taxon>
        <taxon>Sphingobacteriales</taxon>
        <taxon>Sphingobacteriaceae</taxon>
        <taxon>Sphingobacterium</taxon>
    </lineage>
</organism>
<comment type="caution">
    <text evidence="10">The sequence shown here is derived from an EMBL/GenBank/DDBJ whole genome shotgun (WGS) entry which is preliminary data.</text>
</comment>
<dbReference type="PANTHER" id="PTHR30221">
    <property type="entry name" value="SMALL-CONDUCTANCE MECHANOSENSITIVE CHANNEL"/>
    <property type="match status" value="1"/>
</dbReference>
<comment type="subcellular location">
    <subcellularLocation>
        <location evidence="1">Cell membrane</location>
        <topology evidence="1">Multi-pass membrane protein</topology>
    </subcellularLocation>
</comment>
<dbReference type="InterPro" id="IPR006685">
    <property type="entry name" value="MscS_channel_2nd"/>
</dbReference>
<dbReference type="Pfam" id="PF21082">
    <property type="entry name" value="MS_channel_3rd"/>
    <property type="match status" value="1"/>
</dbReference>
<dbReference type="InterPro" id="IPR049278">
    <property type="entry name" value="MS_channel_C"/>
</dbReference>
<feature type="transmembrane region" description="Helical" evidence="7">
    <location>
        <begin position="65"/>
        <end position="84"/>
    </location>
</feature>
<evidence type="ECO:0000256" key="4">
    <source>
        <dbReference type="ARBA" id="ARBA00022692"/>
    </source>
</evidence>
<gene>
    <name evidence="10" type="ORF">GCM10011516_27050</name>
</gene>
<evidence type="ECO:0000256" key="2">
    <source>
        <dbReference type="ARBA" id="ARBA00008017"/>
    </source>
</evidence>
<dbReference type="AlphaFoldDB" id="A0A8H9KYK5"/>
<protein>
    <recommendedName>
        <fullName evidence="12">Small conductance mechanosensitive channel</fullName>
    </recommendedName>
</protein>
<dbReference type="GO" id="GO:0008381">
    <property type="term" value="F:mechanosensitive monoatomic ion channel activity"/>
    <property type="evidence" value="ECO:0007669"/>
    <property type="project" value="InterPro"/>
</dbReference>
<accession>A0A8H9KYK5</accession>
<feature type="domain" description="Mechanosensitive ion channel MscS" evidence="8">
    <location>
        <begin position="107"/>
        <end position="174"/>
    </location>
</feature>
<evidence type="ECO:0008006" key="12">
    <source>
        <dbReference type="Google" id="ProtNLM"/>
    </source>
</evidence>
<evidence type="ECO:0000259" key="9">
    <source>
        <dbReference type="Pfam" id="PF21082"/>
    </source>
</evidence>
<dbReference type="InterPro" id="IPR010920">
    <property type="entry name" value="LSM_dom_sf"/>
</dbReference>
<dbReference type="Gene3D" id="1.10.287.1260">
    <property type="match status" value="1"/>
</dbReference>
<dbReference type="InterPro" id="IPR023408">
    <property type="entry name" value="MscS_beta-dom_sf"/>
</dbReference>
<keyword evidence="5 7" id="KW-1133">Transmembrane helix</keyword>
<dbReference type="InterPro" id="IPR011014">
    <property type="entry name" value="MscS_channel_TM-2"/>
</dbReference>
<dbReference type="Pfam" id="PF00924">
    <property type="entry name" value="MS_channel_2nd"/>
    <property type="match status" value="1"/>
</dbReference>
<reference evidence="10" key="2">
    <citation type="submission" date="2020-09" db="EMBL/GenBank/DDBJ databases">
        <authorList>
            <person name="Sun Q."/>
            <person name="Zhou Y."/>
        </authorList>
    </citation>
    <scope>NUCLEOTIDE SEQUENCE</scope>
    <source>
        <strain evidence="10">CGMCC 1.15966</strain>
    </source>
</reference>